<dbReference type="Proteomes" id="UP000478052">
    <property type="component" value="Unassembled WGS sequence"/>
</dbReference>
<comment type="caution">
    <text evidence="1">The sequence shown here is derived from an EMBL/GenBank/DDBJ whole genome shotgun (WGS) entry which is preliminary data.</text>
</comment>
<evidence type="ECO:0000313" key="2">
    <source>
        <dbReference type="Proteomes" id="UP000478052"/>
    </source>
</evidence>
<proteinExistence type="predicted"/>
<dbReference type="AlphaFoldDB" id="A0A6G0VY46"/>
<gene>
    <name evidence="1" type="ORF">FWK35_00033876</name>
</gene>
<accession>A0A6G0VY46</accession>
<feature type="non-terminal residue" evidence="1">
    <location>
        <position position="1"/>
    </location>
</feature>
<keyword evidence="2" id="KW-1185">Reference proteome</keyword>
<dbReference type="PANTHER" id="PTHR10773:SF19">
    <property type="match status" value="1"/>
</dbReference>
<sequence length="315" mass="37302">KSPKKDTCSTCDKLKIQLTNTNCSNEQNIILKNQQIQHHNDAEEAFSIKNSAYQLLVWNLLLPSIKGNCGLLILPYMIPGHLLLQIIFGMKHWRKGGPMKSVHRSSLYHYFNNLPSNVSHETMYSDCCPGQNKNGIIMATCLYFLERQENVKIIDHKFMVPGHSRMECDSDHAKIEKAKKRYPFSINHPHYWFKLIQWAGKDKFINTKMKQDQFFDFGNLLKTKYQMKKKNNNGDIFLFRNVKWFRYEKEKKTLVQYKGTLNAEDKFEEINMIRRKVKSDVLPKAYNEILPIADEKKRTFFPFYNSYQNHEVYDH</sequence>
<dbReference type="OrthoDB" id="8037483at2759"/>
<dbReference type="PANTHER" id="PTHR10773">
    <property type="entry name" value="DNA-DIRECTED RNA POLYMERASES I, II, AND III SUBUNIT RPABC2"/>
    <property type="match status" value="1"/>
</dbReference>
<organism evidence="1 2">
    <name type="scientific">Aphis craccivora</name>
    <name type="common">Cowpea aphid</name>
    <dbReference type="NCBI Taxonomy" id="307492"/>
    <lineage>
        <taxon>Eukaryota</taxon>
        <taxon>Metazoa</taxon>
        <taxon>Ecdysozoa</taxon>
        <taxon>Arthropoda</taxon>
        <taxon>Hexapoda</taxon>
        <taxon>Insecta</taxon>
        <taxon>Pterygota</taxon>
        <taxon>Neoptera</taxon>
        <taxon>Paraneoptera</taxon>
        <taxon>Hemiptera</taxon>
        <taxon>Sternorrhyncha</taxon>
        <taxon>Aphidomorpha</taxon>
        <taxon>Aphidoidea</taxon>
        <taxon>Aphididae</taxon>
        <taxon>Aphidini</taxon>
        <taxon>Aphis</taxon>
        <taxon>Aphis</taxon>
    </lineage>
</organism>
<name>A0A6G0VY46_APHCR</name>
<reference evidence="1 2" key="1">
    <citation type="submission" date="2019-08" db="EMBL/GenBank/DDBJ databases">
        <title>Whole genome of Aphis craccivora.</title>
        <authorList>
            <person name="Voronova N.V."/>
            <person name="Shulinski R.S."/>
            <person name="Bandarenka Y.V."/>
            <person name="Zhorov D.G."/>
            <person name="Warner D."/>
        </authorList>
    </citation>
    <scope>NUCLEOTIDE SEQUENCE [LARGE SCALE GENOMIC DNA]</scope>
    <source>
        <strain evidence="1">180601</strain>
        <tissue evidence="1">Whole Body</tissue>
    </source>
</reference>
<evidence type="ECO:0000313" key="1">
    <source>
        <dbReference type="EMBL" id="KAF0713724.1"/>
    </source>
</evidence>
<protein>
    <submittedName>
        <fullName evidence="1">Uncharacterized protein</fullName>
    </submittedName>
</protein>
<dbReference type="EMBL" id="VUJU01010583">
    <property type="protein sequence ID" value="KAF0713724.1"/>
    <property type="molecule type" value="Genomic_DNA"/>
</dbReference>